<dbReference type="GO" id="GO:0047661">
    <property type="term" value="F:amino-acid racemase activity"/>
    <property type="evidence" value="ECO:0007669"/>
    <property type="project" value="InterPro"/>
</dbReference>
<evidence type="ECO:0000256" key="2">
    <source>
        <dbReference type="ARBA" id="ARBA00023235"/>
    </source>
</evidence>
<sequence>MKTVGIIGGLGPETSAKFLLDLNFEFIGVLNKIRPPILLWNVPMDLKKEKRIILNGKEEEFFLGLLKDGAQRLEKGGVDFIVIPCNTAHLFIDEVRNSVKIPVLSIIEETAKALTRQSVQKVGLMATGLTVKKNLFGEEFKKHNIDVVFPNKDDQIKTNIIINDLVLGKNKKIHQKEFNSIINNFKKHNVFSVLLACTDLQLLNPKSEKITFFDTLKILQESTLRKISE</sequence>
<comment type="caution">
    <text evidence="3">The sequence shown here is derived from an EMBL/GenBank/DDBJ whole genome shotgun (WGS) entry which is preliminary data.</text>
</comment>
<evidence type="ECO:0000313" key="3">
    <source>
        <dbReference type="EMBL" id="PIU34666.1"/>
    </source>
</evidence>
<dbReference type="SUPFAM" id="SSF53681">
    <property type="entry name" value="Aspartate/glutamate racemase"/>
    <property type="match status" value="2"/>
</dbReference>
<dbReference type="NCBIfam" id="TIGR00035">
    <property type="entry name" value="asp_race"/>
    <property type="match status" value="1"/>
</dbReference>
<dbReference type="PANTHER" id="PTHR21198:SF7">
    <property type="entry name" value="ASPARTATE-GLUTAMATE RACEMASE FAMILY"/>
    <property type="match status" value="1"/>
</dbReference>
<reference evidence="4" key="1">
    <citation type="submission" date="2017-09" db="EMBL/GenBank/DDBJ databases">
        <title>Depth-based differentiation of microbial function through sediment-hosted aquifers and enrichment of novel symbionts in the deep terrestrial subsurface.</title>
        <authorList>
            <person name="Probst A.J."/>
            <person name="Ladd B."/>
            <person name="Jarett J.K."/>
            <person name="Geller-Mcgrath D.E."/>
            <person name="Sieber C.M.K."/>
            <person name="Emerson J.B."/>
            <person name="Anantharaman K."/>
            <person name="Thomas B.C."/>
            <person name="Malmstrom R."/>
            <person name="Stieglmeier M."/>
            <person name="Klingl A."/>
            <person name="Woyke T."/>
            <person name="Ryan C.M."/>
            <person name="Banfield J.F."/>
        </authorList>
    </citation>
    <scope>NUCLEOTIDE SEQUENCE [LARGE SCALE GENOMIC DNA]</scope>
</reference>
<dbReference type="AlphaFoldDB" id="A0A2M6YR77"/>
<name>A0A2M6YR77_9BACT</name>
<comment type="similarity">
    <text evidence="1">Belongs to the aspartate/glutamate racemases family.</text>
</comment>
<dbReference type="Pfam" id="PF01177">
    <property type="entry name" value="Asp_Glu_race"/>
    <property type="match status" value="1"/>
</dbReference>
<keyword evidence="2" id="KW-0413">Isomerase</keyword>
<protein>
    <recommendedName>
        <fullName evidence="5">Aspartate racemase</fullName>
    </recommendedName>
</protein>
<accession>A0A2M6YR77</accession>
<dbReference type="PROSITE" id="PS00923">
    <property type="entry name" value="ASP_GLU_RACEMASE_1"/>
    <property type="match status" value="1"/>
</dbReference>
<evidence type="ECO:0000256" key="1">
    <source>
        <dbReference type="ARBA" id="ARBA00007847"/>
    </source>
</evidence>
<evidence type="ECO:0008006" key="5">
    <source>
        <dbReference type="Google" id="ProtNLM"/>
    </source>
</evidence>
<dbReference type="Gene3D" id="3.40.50.1860">
    <property type="match status" value="2"/>
</dbReference>
<evidence type="ECO:0000313" key="4">
    <source>
        <dbReference type="Proteomes" id="UP000229502"/>
    </source>
</evidence>
<dbReference type="PANTHER" id="PTHR21198">
    <property type="entry name" value="GLUTAMATE RACEMASE"/>
    <property type="match status" value="1"/>
</dbReference>
<dbReference type="Proteomes" id="UP000229502">
    <property type="component" value="Unassembled WGS sequence"/>
</dbReference>
<dbReference type="InterPro" id="IPR001920">
    <property type="entry name" value="Asp/Glu_race"/>
</dbReference>
<dbReference type="EMBL" id="PEWZ01000098">
    <property type="protein sequence ID" value="PIU34666.1"/>
    <property type="molecule type" value="Genomic_DNA"/>
</dbReference>
<organism evidence="3 4">
    <name type="scientific">Candidatus Shapirobacteria bacterium CG07_land_8_20_14_0_80_39_18</name>
    <dbReference type="NCBI Taxonomy" id="1974882"/>
    <lineage>
        <taxon>Bacteria</taxon>
        <taxon>Candidatus Shapironibacteriota</taxon>
    </lineage>
</organism>
<dbReference type="InterPro" id="IPR018187">
    <property type="entry name" value="Asp/Glu_racemase_AS_1"/>
</dbReference>
<gene>
    <name evidence="3" type="ORF">COT03_02035</name>
</gene>
<proteinExistence type="inferred from homology"/>
<dbReference type="InterPro" id="IPR015942">
    <property type="entry name" value="Asp/Glu/hydantoin_racemase"/>
</dbReference>
<dbReference type="InterPro" id="IPR004380">
    <property type="entry name" value="Asp_race"/>
</dbReference>